<evidence type="ECO:0000313" key="2">
    <source>
        <dbReference type="Proteomes" id="UP000070779"/>
    </source>
</evidence>
<protein>
    <submittedName>
        <fullName evidence="1">Phage protein</fullName>
    </submittedName>
</protein>
<evidence type="ECO:0000313" key="1">
    <source>
        <dbReference type="EMBL" id="KXU10839.1"/>
    </source>
</evidence>
<dbReference type="EMBL" id="LQZD01000434">
    <property type="protein sequence ID" value="KXU10839.1"/>
    <property type="molecule type" value="Genomic_DNA"/>
</dbReference>
<comment type="caution">
    <text evidence="1">The sequence shown here is derived from an EMBL/GenBank/DDBJ whole genome shotgun (WGS) entry which is preliminary data.</text>
</comment>
<name>A0A139R7X4_STRMT</name>
<dbReference type="Proteomes" id="UP000070779">
    <property type="component" value="Unassembled WGS sequence"/>
</dbReference>
<dbReference type="AlphaFoldDB" id="A0A139R7X4"/>
<accession>A0A139R7X4</accession>
<gene>
    <name evidence="1" type="ORF">SMIDD22_01822</name>
</gene>
<reference evidence="1 2" key="1">
    <citation type="submission" date="2016-01" db="EMBL/GenBank/DDBJ databases">
        <title>Highly variable Streptococcus oralis are common among viridans streptococci isolated from primates.</title>
        <authorList>
            <person name="Denapaite D."/>
            <person name="Rieger M."/>
            <person name="Koendgen S."/>
            <person name="Brueckner R."/>
            <person name="Ochigava I."/>
            <person name="Kappeler P."/>
            <person name="Maetz-Rensing K."/>
            <person name="Leendertz F."/>
            <person name="Hakenbeck R."/>
        </authorList>
    </citation>
    <scope>NUCLEOTIDE SEQUENCE [LARGE SCALE GENOMIC DNA]</scope>
    <source>
        <strain evidence="1 2">DD22</strain>
    </source>
</reference>
<dbReference type="PATRIC" id="fig|28037.238.peg.2155"/>
<sequence>MTDDEEKIERLSVIHRREINWLKWYFLRDKKNPQKTILEQKIHEAFLENNIEQSVFLVNLKTVTDEYIEKSDRKMLKTIKEVYVFENINVIGACQKILYLSPSPAYTYINKWFDKYFVSTYKYIPLSK</sequence>
<proteinExistence type="predicted"/>
<organism evidence="1 2">
    <name type="scientific">Streptococcus mitis</name>
    <dbReference type="NCBI Taxonomy" id="28037"/>
    <lineage>
        <taxon>Bacteria</taxon>
        <taxon>Bacillati</taxon>
        <taxon>Bacillota</taxon>
        <taxon>Bacilli</taxon>
        <taxon>Lactobacillales</taxon>
        <taxon>Streptococcaceae</taxon>
        <taxon>Streptococcus</taxon>
        <taxon>Streptococcus mitis group</taxon>
    </lineage>
</organism>